<feature type="region of interest" description="Disordered" evidence="1">
    <location>
        <begin position="1"/>
        <end position="34"/>
    </location>
</feature>
<evidence type="ECO:0000313" key="2">
    <source>
        <dbReference type="EMBL" id="PTA67162.1"/>
    </source>
</evidence>
<proteinExistence type="predicted"/>
<evidence type="ECO:0000313" key="3">
    <source>
        <dbReference type="Proteomes" id="UP000240317"/>
    </source>
</evidence>
<comment type="caution">
    <text evidence="2">The sequence shown here is derived from an EMBL/GenBank/DDBJ whole genome shotgun (WGS) entry which is preliminary data.</text>
</comment>
<accession>A0A2T3W5L4</accession>
<dbReference type="Proteomes" id="UP000240317">
    <property type="component" value="Unassembled WGS sequence"/>
</dbReference>
<dbReference type="EMBL" id="PYSV01000014">
    <property type="protein sequence ID" value="PTA67162.1"/>
    <property type="molecule type" value="Genomic_DNA"/>
</dbReference>
<evidence type="ECO:0000256" key="1">
    <source>
        <dbReference type="SAM" id="MobiDB-lite"/>
    </source>
</evidence>
<feature type="compositionally biased region" description="Basic residues" evidence="1">
    <location>
        <begin position="15"/>
        <end position="26"/>
    </location>
</feature>
<reference evidence="2 3" key="1">
    <citation type="submission" date="2018-03" db="EMBL/GenBank/DDBJ databases">
        <title>Draft genome of Deinococcus sp. OD32.</title>
        <authorList>
            <person name="Wang X.-P."/>
            <person name="Du Z.-J."/>
        </authorList>
    </citation>
    <scope>NUCLEOTIDE SEQUENCE [LARGE SCALE GENOMIC DNA]</scope>
    <source>
        <strain evidence="2 3">OD32</strain>
    </source>
</reference>
<organism evidence="2 3">
    <name type="scientific">Deinococcus arcticus</name>
    <dbReference type="NCBI Taxonomy" id="2136176"/>
    <lineage>
        <taxon>Bacteria</taxon>
        <taxon>Thermotogati</taxon>
        <taxon>Deinococcota</taxon>
        <taxon>Deinococci</taxon>
        <taxon>Deinococcales</taxon>
        <taxon>Deinococcaceae</taxon>
        <taxon>Deinococcus</taxon>
    </lineage>
</organism>
<feature type="compositionally biased region" description="Low complexity" evidence="1">
    <location>
        <begin position="1"/>
        <end position="14"/>
    </location>
</feature>
<keyword evidence="3" id="KW-1185">Reference proteome</keyword>
<dbReference type="AlphaFoldDB" id="A0A2T3W5L4"/>
<gene>
    <name evidence="2" type="ORF">C8263_13765</name>
</gene>
<sequence length="206" mass="22241">MARATGAGLQARRASGGRRQGRRRGHVSSDSLGGNASTAALLGAVQGRQILVGAVVLPVQQLVKGNHGRAEFTTGLQFCVAVQARQQALGGLGRNDGRRLFLGRGWGLGARRHHGPGAPGQPHRDITVLGTQQRFQFAALLFLGGPDLFRSGASGCGLGHRWLRLNVGRLRRGCLVGCQWTRRRRGVHGRWRGLNRFRLIRLNGGR</sequence>
<name>A0A2T3W5L4_9DEIO</name>
<protein>
    <submittedName>
        <fullName evidence="2">Uncharacterized protein</fullName>
    </submittedName>
</protein>